<dbReference type="PANTHER" id="PTHR28286:SF1">
    <property type="entry name" value="30 KDA HEAT SHOCK PROTEIN-RELATED"/>
    <property type="match status" value="1"/>
</dbReference>
<dbReference type="GO" id="GO:0005783">
    <property type="term" value="C:endoplasmic reticulum"/>
    <property type="evidence" value="ECO:0007669"/>
    <property type="project" value="TreeGrafter"/>
</dbReference>
<dbReference type="PRINTS" id="PR00251">
    <property type="entry name" value="BACTRLOPSIN"/>
</dbReference>
<keyword evidence="6" id="KW-0681">Retinal protein</keyword>
<evidence type="ECO:0000313" key="13">
    <source>
        <dbReference type="Proteomes" id="UP000027920"/>
    </source>
</evidence>
<dbReference type="RefSeq" id="XP_013260604.1">
    <property type="nucleotide sequence ID" value="XM_013405150.1"/>
</dbReference>
<evidence type="ECO:0000313" key="12">
    <source>
        <dbReference type="EMBL" id="KEF58014.1"/>
    </source>
</evidence>
<dbReference type="GeneID" id="25280857"/>
<comment type="subcellular location">
    <subcellularLocation>
        <location evidence="1">Membrane</location>
        <topology evidence="1">Multi-pass membrane protein</topology>
    </subcellularLocation>
</comment>
<organism evidence="12 13">
    <name type="scientific">Exophiala aquamarina CBS 119918</name>
    <dbReference type="NCBI Taxonomy" id="1182545"/>
    <lineage>
        <taxon>Eukaryota</taxon>
        <taxon>Fungi</taxon>
        <taxon>Dikarya</taxon>
        <taxon>Ascomycota</taxon>
        <taxon>Pezizomycotina</taxon>
        <taxon>Eurotiomycetes</taxon>
        <taxon>Chaetothyriomycetidae</taxon>
        <taxon>Chaetothyriales</taxon>
        <taxon>Herpotrichiellaceae</taxon>
        <taxon>Exophiala</taxon>
    </lineage>
</organism>
<dbReference type="VEuPathDB" id="FungiDB:A1O9_05937"/>
<dbReference type="EMBL" id="AMGV01000004">
    <property type="protein sequence ID" value="KEF58014.1"/>
    <property type="molecule type" value="Genomic_DNA"/>
</dbReference>
<evidence type="ECO:0000256" key="10">
    <source>
        <dbReference type="ARBA" id="ARBA00023170"/>
    </source>
</evidence>
<keyword evidence="9 11" id="KW-0472">Membrane</keyword>
<accession>A0A072PD36</accession>
<feature type="transmembrane region" description="Helical" evidence="11">
    <location>
        <begin position="28"/>
        <end position="49"/>
    </location>
</feature>
<name>A0A072PD36_9EURO</name>
<dbReference type="SUPFAM" id="SSF81321">
    <property type="entry name" value="Family A G protein-coupled receptor-like"/>
    <property type="match status" value="1"/>
</dbReference>
<comment type="similarity">
    <text evidence="2">Belongs to the archaeal/bacterial/fungal opsin family.</text>
</comment>
<evidence type="ECO:0000256" key="11">
    <source>
        <dbReference type="SAM" id="Phobius"/>
    </source>
</evidence>
<evidence type="ECO:0000256" key="7">
    <source>
        <dbReference type="ARBA" id="ARBA00022989"/>
    </source>
</evidence>
<gene>
    <name evidence="12" type="ORF">A1O9_05937</name>
</gene>
<dbReference type="PROSITE" id="PS00327">
    <property type="entry name" value="BACTERIAL_OPSIN_RET"/>
    <property type="match status" value="1"/>
</dbReference>
<dbReference type="InterPro" id="IPR018229">
    <property type="entry name" value="Rhodopsin_retinal_BS"/>
</dbReference>
<dbReference type="GO" id="GO:0007602">
    <property type="term" value="P:phototransduction"/>
    <property type="evidence" value="ECO:0007669"/>
    <property type="project" value="UniProtKB-KW"/>
</dbReference>
<keyword evidence="4" id="KW-0716">Sensory transduction</keyword>
<keyword evidence="5 11" id="KW-0812">Transmembrane</keyword>
<feature type="transmembrane region" description="Helical" evidence="11">
    <location>
        <begin position="197"/>
        <end position="215"/>
    </location>
</feature>
<comment type="caution">
    <text evidence="12">The sequence shown here is derived from an EMBL/GenBank/DDBJ whole genome shotgun (WGS) entry which is preliminary data.</text>
</comment>
<dbReference type="InterPro" id="IPR001425">
    <property type="entry name" value="Arc/bac/fun_rhodopsins"/>
</dbReference>
<dbReference type="PANTHER" id="PTHR28286">
    <property type="match status" value="1"/>
</dbReference>
<dbReference type="Pfam" id="PF01036">
    <property type="entry name" value="Bac_rhodopsin"/>
    <property type="match status" value="1"/>
</dbReference>
<evidence type="ECO:0000256" key="5">
    <source>
        <dbReference type="ARBA" id="ARBA00022692"/>
    </source>
</evidence>
<keyword evidence="13" id="KW-1185">Reference proteome</keyword>
<evidence type="ECO:0000256" key="9">
    <source>
        <dbReference type="ARBA" id="ARBA00023136"/>
    </source>
</evidence>
<feature type="transmembrane region" description="Helical" evidence="11">
    <location>
        <begin position="227"/>
        <end position="247"/>
    </location>
</feature>
<keyword evidence="8" id="KW-0157">Chromophore</keyword>
<dbReference type="GO" id="GO:0005216">
    <property type="term" value="F:monoatomic ion channel activity"/>
    <property type="evidence" value="ECO:0007669"/>
    <property type="project" value="InterPro"/>
</dbReference>
<keyword evidence="3" id="KW-0600">Photoreceptor protein</keyword>
<dbReference type="GO" id="GO:0005886">
    <property type="term" value="C:plasma membrane"/>
    <property type="evidence" value="ECO:0007669"/>
    <property type="project" value="TreeGrafter"/>
</dbReference>
<dbReference type="Proteomes" id="UP000027920">
    <property type="component" value="Unassembled WGS sequence"/>
</dbReference>
<evidence type="ECO:0000256" key="8">
    <source>
        <dbReference type="ARBA" id="ARBA00022991"/>
    </source>
</evidence>
<dbReference type="Gene3D" id="1.20.1070.10">
    <property type="entry name" value="Rhodopsin 7-helix transmembrane proteins"/>
    <property type="match status" value="1"/>
</dbReference>
<evidence type="ECO:0008006" key="14">
    <source>
        <dbReference type="Google" id="ProtNLM"/>
    </source>
</evidence>
<dbReference type="HOGENOM" id="CLU_054785_2_1_1"/>
<evidence type="ECO:0000256" key="2">
    <source>
        <dbReference type="ARBA" id="ARBA00008130"/>
    </source>
</evidence>
<evidence type="ECO:0000256" key="4">
    <source>
        <dbReference type="ARBA" id="ARBA00022606"/>
    </source>
</evidence>
<proteinExistence type="inferred from homology"/>
<protein>
    <recommendedName>
        <fullName evidence="14">Rhodopsin</fullName>
    </recommendedName>
</protein>
<evidence type="ECO:0000256" key="1">
    <source>
        <dbReference type="ARBA" id="ARBA00004141"/>
    </source>
</evidence>
<dbReference type="SMART" id="SM01021">
    <property type="entry name" value="Bac_rhodopsin"/>
    <property type="match status" value="1"/>
</dbReference>
<evidence type="ECO:0000256" key="3">
    <source>
        <dbReference type="ARBA" id="ARBA00022543"/>
    </source>
</evidence>
<sequence>MPNQALEINGFTNTVTTDNHITTRGSDWYFTVTAVFGAATLAIWALSFTKTRSQRLFHYITAALTLVSSIAYFSEGSNLGWTAIEVEFSRSWPKVAGDMRQIFYVRYIDYFITTPLLLADLLLTAGLPTPTIWYTILINQVFVVTRLVGALVKSTYKWGFFTFGVVSFFFVAYTIIYEGRAYARTLGADVFRLYNILAIWTVSITLVYPIIWGVAEGGNVIPADSEAVAYGVLDLASKVVFAAVLLWGHRNIDIERLGIHIRDAEQLPVAPVVPEKKAEADAAAGVTAPPAHSVEPETV</sequence>
<feature type="transmembrane region" description="Helical" evidence="11">
    <location>
        <begin position="158"/>
        <end position="176"/>
    </location>
</feature>
<keyword evidence="7 11" id="KW-1133">Transmembrane helix</keyword>
<dbReference type="GO" id="GO:0009881">
    <property type="term" value="F:photoreceptor activity"/>
    <property type="evidence" value="ECO:0007669"/>
    <property type="project" value="UniProtKB-KW"/>
</dbReference>
<dbReference type="OrthoDB" id="536545at2759"/>
<dbReference type="FunFam" id="1.20.1070.10:FF:000160">
    <property type="entry name" value="Related to Opsin-1"/>
    <property type="match status" value="1"/>
</dbReference>
<dbReference type="CDD" id="cd15239">
    <property type="entry name" value="7tm_YRO2_fungal-like"/>
    <property type="match status" value="1"/>
</dbReference>
<evidence type="ECO:0000256" key="6">
    <source>
        <dbReference type="ARBA" id="ARBA00022925"/>
    </source>
</evidence>
<reference evidence="12 13" key="1">
    <citation type="submission" date="2013-03" db="EMBL/GenBank/DDBJ databases">
        <title>The Genome Sequence of Exophiala aquamarina CBS 119918.</title>
        <authorList>
            <consortium name="The Broad Institute Genomics Platform"/>
            <person name="Cuomo C."/>
            <person name="de Hoog S."/>
            <person name="Gorbushina A."/>
            <person name="Walker B."/>
            <person name="Young S.K."/>
            <person name="Zeng Q."/>
            <person name="Gargeya S."/>
            <person name="Fitzgerald M."/>
            <person name="Haas B."/>
            <person name="Abouelleil A."/>
            <person name="Allen A.W."/>
            <person name="Alvarado L."/>
            <person name="Arachchi H.M."/>
            <person name="Berlin A.M."/>
            <person name="Chapman S.B."/>
            <person name="Gainer-Dewar J."/>
            <person name="Goldberg J."/>
            <person name="Griggs A."/>
            <person name="Gujja S."/>
            <person name="Hansen M."/>
            <person name="Howarth C."/>
            <person name="Imamovic A."/>
            <person name="Ireland A."/>
            <person name="Larimer J."/>
            <person name="McCowan C."/>
            <person name="Murphy C."/>
            <person name="Pearson M."/>
            <person name="Poon T.W."/>
            <person name="Priest M."/>
            <person name="Roberts A."/>
            <person name="Saif S."/>
            <person name="Shea T."/>
            <person name="Sisk P."/>
            <person name="Sykes S."/>
            <person name="Wortman J."/>
            <person name="Nusbaum C."/>
            <person name="Birren B."/>
        </authorList>
    </citation>
    <scope>NUCLEOTIDE SEQUENCE [LARGE SCALE GENOMIC DNA]</scope>
    <source>
        <strain evidence="12 13">CBS 119918</strain>
    </source>
</reference>
<keyword evidence="10" id="KW-0675">Receptor</keyword>
<dbReference type="AlphaFoldDB" id="A0A072PD36"/>
<dbReference type="InterPro" id="IPR043476">
    <property type="entry name" value="Yro2-like_7TM"/>
</dbReference>